<evidence type="ECO:0000313" key="1">
    <source>
        <dbReference type="EMBL" id="TDV34602.1"/>
    </source>
</evidence>
<evidence type="ECO:0000313" key="2">
    <source>
        <dbReference type="Proteomes" id="UP000294927"/>
    </source>
</evidence>
<gene>
    <name evidence="1" type="ORF">CLV71_13817</name>
</gene>
<dbReference type="AlphaFoldDB" id="A0A4R7UQ61"/>
<keyword evidence="2" id="KW-1185">Reference proteome</keyword>
<proteinExistence type="predicted"/>
<protein>
    <submittedName>
        <fullName evidence="1">Uncharacterized protein</fullName>
    </submittedName>
</protein>
<accession>A0A4R7UQ61</accession>
<dbReference type="Proteomes" id="UP000294927">
    <property type="component" value="Unassembled WGS sequence"/>
</dbReference>
<feature type="non-terminal residue" evidence="1">
    <location>
        <position position="37"/>
    </location>
</feature>
<organism evidence="1 2">
    <name type="scientific">Actinophytocola oryzae</name>
    <dbReference type="NCBI Taxonomy" id="502181"/>
    <lineage>
        <taxon>Bacteria</taxon>
        <taxon>Bacillati</taxon>
        <taxon>Actinomycetota</taxon>
        <taxon>Actinomycetes</taxon>
        <taxon>Pseudonocardiales</taxon>
        <taxon>Pseudonocardiaceae</taxon>
    </lineage>
</organism>
<reference evidence="1 2" key="1">
    <citation type="submission" date="2019-03" db="EMBL/GenBank/DDBJ databases">
        <title>Genomic Encyclopedia of Archaeal and Bacterial Type Strains, Phase II (KMG-II): from individual species to whole genera.</title>
        <authorList>
            <person name="Goeker M."/>
        </authorList>
    </citation>
    <scope>NUCLEOTIDE SEQUENCE [LARGE SCALE GENOMIC DNA]</scope>
    <source>
        <strain evidence="1 2">DSM 45499</strain>
    </source>
</reference>
<dbReference type="EMBL" id="SOCP01000038">
    <property type="protein sequence ID" value="TDV34602.1"/>
    <property type="molecule type" value="Genomic_DNA"/>
</dbReference>
<sequence length="37" mass="4091">MTDLPESLQKLLLVTVGMPWPEGDEKDLEASSDGWMA</sequence>
<comment type="caution">
    <text evidence="1">The sequence shown here is derived from an EMBL/GenBank/DDBJ whole genome shotgun (WGS) entry which is preliminary data.</text>
</comment>
<name>A0A4R7UQ61_9PSEU</name>